<dbReference type="EMBL" id="PNBA02000008">
    <property type="protein sequence ID" value="KAG6415853.1"/>
    <property type="molecule type" value="Genomic_DNA"/>
</dbReference>
<gene>
    <name evidence="1" type="ORF">SASPL_123272</name>
</gene>
<dbReference type="InterPro" id="IPR036093">
    <property type="entry name" value="NAC_dom_sf"/>
</dbReference>
<dbReference type="AlphaFoldDB" id="A0A8X8XLD7"/>
<evidence type="ECO:0000313" key="1">
    <source>
        <dbReference type="EMBL" id="KAG6415853.1"/>
    </source>
</evidence>
<accession>A0A8X8XLD7</accession>
<dbReference type="GO" id="GO:0006355">
    <property type="term" value="P:regulation of DNA-templated transcription"/>
    <property type="evidence" value="ECO:0007669"/>
    <property type="project" value="InterPro"/>
</dbReference>
<evidence type="ECO:0000313" key="2">
    <source>
        <dbReference type="Proteomes" id="UP000298416"/>
    </source>
</evidence>
<comment type="caution">
    <text evidence="1">The sequence shown here is derived from an EMBL/GenBank/DDBJ whole genome shotgun (WGS) entry which is preliminary data.</text>
</comment>
<reference evidence="1" key="2">
    <citation type="submission" date="2020-08" db="EMBL/GenBank/DDBJ databases">
        <title>Plant Genome Project.</title>
        <authorList>
            <person name="Zhang R.-G."/>
        </authorList>
    </citation>
    <scope>NUCLEOTIDE SEQUENCE</scope>
    <source>
        <strain evidence="1">Huo1</strain>
        <tissue evidence="1">Leaf</tissue>
    </source>
</reference>
<reference evidence="1" key="1">
    <citation type="submission" date="2018-01" db="EMBL/GenBank/DDBJ databases">
        <authorList>
            <person name="Mao J.F."/>
        </authorList>
    </citation>
    <scope>NUCLEOTIDE SEQUENCE</scope>
    <source>
        <strain evidence="1">Huo1</strain>
        <tissue evidence="1">Leaf</tissue>
    </source>
</reference>
<proteinExistence type="predicted"/>
<protein>
    <submittedName>
        <fullName evidence="1">Uncharacterized protein</fullName>
    </submittedName>
</protein>
<organism evidence="1">
    <name type="scientific">Salvia splendens</name>
    <name type="common">Scarlet sage</name>
    <dbReference type="NCBI Taxonomy" id="180675"/>
    <lineage>
        <taxon>Eukaryota</taxon>
        <taxon>Viridiplantae</taxon>
        <taxon>Streptophyta</taxon>
        <taxon>Embryophyta</taxon>
        <taxon>Tracheophyta</taxon>
        <taxon>Spermatophyta</taxon>
        <taxon>Magnoliopsida</taxon>
        <taxon>eudicotyledons</taxon>
        <taxon>Gunneridae</taxon>
        <taxon>Pentapetalae</taxon>
        <taxon>asterids</taxon>
        <taxon>lamiids</taxon>
        <taxon>Lamiales</taxon>
        <taxon>Lamiaceae</taxon>
        <taxon>Nepetoideae</taxon>
        <taxon>Mentheae</taxon>
        <taxon>Salviinae</taxon>
        <taxon>Salvia</taxon>
        <taxon>Salvia subgen. Calosphace</taxon>
        <taxon>core Calosphace</taxon>
    </lineage>
</organism>
<dbReference type="GO" id="GO:0003677">
    <property type="term" value="F:DNA binding"/>
    <property type="evidence" value="ECO:0007669"/>
    <property type="project" value="InterPro"/>
</dbReference>
<dbReference type="SUPFAM" id="SSF101941">
    <property type="entry name" value="NAC domain"/>
    <property type="match status" value="1"/>
</dbReference>
<keyword evidence="2" id="KW-1185">Reference proteome</keyword>
<sequence>MGDNLNIRIEQGFELNPTGEKLINGYLFPWVTGQNPTWNGIVEKAIYGDSFPWEIFSDIESLYHSKMEEKGAIKYYNHLTTPLTSTTTMKFTVSVIPGGGLRESGYLQ</sequence>
<name>A0A8X8XLD7_SALSN</name>
<dbReference type="Proteomes" id="UP000298416">
    <property type="component" value="Unassembled WGS sequence"/>
</dbReference>